<evidence type="ECO:0000313" key="10">
    <source>
        <dbReference type="EMBL" id="HIQ95105.1"/>
    </source>
</evidence>
<dbReference type="GO" id="GO:0000976">
    <property type="term" value="F:transcription cis-regulatory region binding"/>
    <property type="evidence" value="ECO:0007669"/>
    <property type="project" value="TreeGrafter"/>
</dbReference>
<dbReference type="Proteomes" id="UP000886886">
    <property type="component" value="Unassembled WGS sequence"/>
</dbReference>
<accession>A0A9D1CZH0</accession>
<dbReference type="Pfam" id="PF00072">
    <property type="entry name" value="Response_reg"/>
    <property type="match status" value="1"/>
</dbReference>
<evidence type="ECO:0000256" key="3">
    <source>
        <dbReference type="ARBA" id="ARBA00023125"/>
    </source>
</evidence>
<dbReference type="PROSITE" id="PS51755">
    <property type="entry name" value="OMPR_PHOB"/>
    <property type="match status" value="1"/>
</dbReference>
<evidence type="ECO:0000256" key="4">
    <source>
        <dbReference type="ARBA" id="ARBA00023163"/>
    </source>
</evidence>
<name>A0A9D1CZH0_9FIRM</name>
<dbReference type="SMART" id="SM00862">
    <property type="entry name" value="Trans_reg_C"/>
    <property type="match status" value="1"/>
</dbReference>
<comment type="function">
    <text evidence="5">May play the central regulatory role in sporulation. It may be an element of the effector pathway responsible for the activation of sporulation genes in response to nutritional stress. Spo0A may act in concert with spo0H (a sigma factor) to control the expression of some genes that are critical to the sporulation process.</text>
</comment>
<keyword evidence="6" id="KW-0597">Phosphoprotein</keyword>
<evidence type="ECO:0000259" key="9">
    <source>
        <dbReference type="PROSITE" id="PS51755"/>
    </source>
</evidence>
<dbReference type="PANTHER" id="PTHR48111">
    <property type="entry name" value="REGULATOR OF RPOS"/>
    <property type="match status" value="1"/>
</dbReference>
<dbReference type="Gene3D" id="3.40.50.2300">
    <property type="match status" value="1"/>
</dbReference>
<feature type="domain" description="Response regulatory" evidence="8">
    <location>
        <begin position="2"/>
        <end position="115"/>
    </location>
</feature>
<proteinExistence type="predicted"/>
<dbReference type="PANTHER" id="PTHR48111:SF43">
    <property type="entry name" value="STAGE 0 SPORULATION PROTEIN A HOMOLOG"/>
    <property type="match status" value="1"/>
</dbReference>
<dbReference type="InterPro" id="IPR036388">
    <property type="entry name" value="WH-like_DNA-bd_sf"/>
</dbReference>
<dbReference type="GO" id="GO:0005829">
    <property type="term" value="C:cytosol"/>
    <property type="evidence" value="ECO:0007669"/>
    <property type="project" value="TreeGrafter"/>
</dbReference>
<dbReference type="PROSITE" id="PS50110">
    <property type="entry name" value="RESPONSE_REGULATORY"/>
    <property type="match status" value="1"/>
</dbReference>
<dbReference type="GO" id="GO:0032993">
    <property type="term" value="C:protein-DNA complex"/>
    <property type="evidence" value="ECO:0007669"/>
    <property type="project" value="TreeGrafter"/>
</dbReference>
<gene>
    <name evidence="10" type="ORF">IAB26_00940</name>
</gene>
<keyword evidence="2" id="KW-0805">Transcription regulation</keyword>
<dbReference type="AlphaFoldDB" id="A0A9D1CZH0"/>
<dbReference type="Pfam" id="PF00486">
    <property type="entry name" value="Trans_reg_C"/>
    <property type="match status" value="1"/>
</dbReference>
<protein>
    <recommendedName>
        <fullName evidence="1">Stage 0 sporulation protein A homolog</fullName>
    </recommendedName>
</protein>
<keyword evidence="3 7" id="KW-0238">DNA-binding</keyword>
<evidence type="ECO:0000256" key="2">
    <source>
        <dbReference type="ARBA" id="ARBA00023015"/>
    </source>
</evidence>
<dbReference type="Gene3D" id="1.10.10.10">
    <property type="entry name" value="Winged helix-like DNA-binding domain superfamily/Winged helix DNA-binding domain"/>
    <property type="match status" value="1"/>
</dbReference>
<dbReference type="InterPro" id="IPR011006">
    <property type="entry name" value="CheY-like_superfamily"/>
</dbReference>
<feature type="domain" description="OmpR/PhoB-type" evidence="9">
    <location>
        <begin position="123"/>
        <end position="220"/>
    </location>
</feature>
<dbReference type="GO" id="GO:0000156">
    <property type="term" value="F:phosphorelay response regulator activity"/>
    <property type="evidence" value="ECO:0007669"/>
    <property type="project" value="TreeGrafter"/>
</dbReference>
<dbReference type="SMART" id="SM00448">
    <property type="entry name" value="REC"/>
    <property type="match status" value="1"/>
</dbReference>
<dbReference type="EMBL" id="DVFT01000013">
    <property type="protein sequence ID" value="HIQ95105.1"/>
    <property type="molecule type" value="Genomic_DNA"/>
</dbReference>
<feature type="modified residue" description="4-aspartylphosphate" evidence="6">
    <location>
        <position position="51"/>
    </location>
</feature>
<evidence type="ECO:0000256" key="6">
    <source>
        <dbReference type="PROSITE-ProRule" id="PRU00169"/>
    </source>
</evidence>
<dbReference type="SUPFAM" id="SSF52172">
    <property type="entry name" value="CheY-like"/>
    <property type="match status" value="1"/>
</dbReference>
<keyword evidence="4" id="KW-0804">Transcription</keyword>
<reference evidence="10" key="1">
    <citation type="submission" date="2020-10" db="EMBL/GenBank/DDBJ databases">
        <authorList>
            <person name="Gilroy R."/>
        </authorList>
    </citation>
    <scope>NUCLEOTIDE SEQUENCE</scope>
    <source>
        <strain evidence="10">ChiSjej3B21-11622</strain>
    </source>
</reference>
<organism evidence="10 11">
    <name type="scientific">Candidatus Limivivens merdigallinarum</name>
    <dbReference type="NCBI Taxonomy" id="2840859"/>
    <lineage>
        <taxon>Bacteria</taxon>
        <taxon>Bacillati</taxon>
        <taxon>Bacillota</taxon>
        <taxon>Clostridia</taxon>
        <taxon>Lachnospirales</taxon>
        <taxon>Lachnospiraceae</taxon>
        <taxon>Lachnospiraceae incertae sedis</taxon>
        <taxon>Candidatus Limivivens</taxon>
    </lineage>
</organism>
<sequence>MNIFIIEDDVRLREELAMLLEKYGYTCQSSDDFPNISSLALSSGADLVLLDLNLPYQDGFQVCREIRQQSEVPVIVLTSRSQDFDELLSLCTGADDFITKPYHPQILLARIERILARTAKAGESLRLVHNGLTLNLLSAEITYGGKSLPLTKNELGILKLLMGNKGNILSREAIMDELWQSEEFIDENTLNVNIARLRKKLSALGLPDYLKTKRGLGYYV</sequence>
<dbReference type="SUPFAM" id="SSF46894">
    <property type="entry name" value="C-terminal effector domain of the bipartite response regulators"/>
    <property type="match status" value="1"/>
</dbReference>
<dbReference type="InterPro" id="IPR001867">
    <property type="entry name" value="OmpR/PhoB-type_DNA-bd"/>
</dbReference>
<dbReference type="GO" id="GO:0006355">
    <property type="term" value="P:regulation of DNA-templated transcription"/>
    <property type="evidence" value="ECO:0007669"/>
    <property type="project" value="InterPro"/>
</dbReference>
<dbReference type="CDD" id="cd00383">
    <property type="entry name" value="trans_reg_C"/>
    <property type="match status" value="1"/>
</dbReference>
<dbReference type="InterPro" id="IPR039420">
    <property type="entry name" value="WalR-like"/>
</dbReference>
<evidence type="ECO:0000313" key="11">
    <source>
        <dbReference type="Proteomes" id="UP000886886"/>
    </source>
</evidence>
<dbReference type="Gene3D" id="6.10.250.690">
    <property type="match status" value="1"/>
</dbReference>
<dbReference type="InterPro" id="IPR001789">
    <property type="entry name" value="Sig_transdc_resp-reg_receiver"/>
</dbReference>
<dbReference type="InterPro" id="IPR016032">
    <property type="entry name" value="Sig_transdc_resp-reg_C-effctor"/>
</dbReference>
<evidence type="ECO:0000256" key="1">
    <source>
        <dbReference type="ARBA" id="ARBA00018672"/>
    </source>
</evidence>
<comment type="caution">
    <text evidence="10">The sequence shown here is derived from an EMBL/GenBank/DDBJ whole genome shotgun (WGS) entry which is preliminary data.</text>
</comment>
<reference evidence="10" key="2">
    <citation type="journal article" date="2021" name="PeerJ">
        <title>Extensive microbial diversity within the chicken gut microbiome revealed by metagenomics and culture.</title>
        <authorList>
            <person name="Gilroy R."/>
            <person name="Ravi A."/>
            <person name="Getino M."/>
            <person name="Pursley I."/>
            <person name="Horton D.L."/>
            <person name="Alikhan N.F."/>
            <person name="Baker D."/>
            <person name="Gharbi K."/>
            <person name="Hall N."/>
            <person name="Watson M."/>
            <person name="Adriaenssens E.M."/>
            <person name="Foster-Nyarko E."/>
            <person name="Jarju S."/>
            <person name="Secka A."/>
            <person name="Antonio M."/>
            <person name="Oren A."/>
            <person name="Chaudhuri R.R."/>
            <person name="La Ragione R."/>
            <person name="Hildebrand F."/>
            <person name="Pallen M.J."/>
        </authorList>
    </citation>
    <scope>NUCLEOTIDE SEQUENCE</scope>
    <source>
        <strain evidence="10">ChiSjej3B21-11622</strain>
    </source>
</reference>
<evidence type="ECO:0000256" key="7">
    <source>
        <dbReference type="PROSITE-ProRule" id="PRU01091"/>
    </source>
</evidence>
<evidence type="ECO:0000259" key="8">
    <source>
        <dbReference type="PROSITE" id="PS50110"/>
    </source>
</evidence>
<feature type="DNA-binding region" description="OmpR/PhoB-type" evidence="7">
    <location>
        <begin position="123"/>
        <end position="220"/>
    </location>
</feature>
<evidence type="ECO:0000256" key="5">
    <source>
        <dbReference type="ARBA" id="ARBA00024867"/>
    </source>
</evidence>